<comment type="similarity">
    <text evidence="3 9 11">Belongs to the uracil-DNA glycosylase (UDG) superfamily. UNG family.</text>
</comment>
<dbReference type="InterPro" id="IPR018085">
    <property type="entry name" value="Ura-DNA_Glyclase_AS"/>
</dbReference>
<comment type="subcellular location">
    <subcellularLocation>
        <location evidence="9">Cytoplasm</location>
    </subcellularLocation>
</comment>
<keyword evidence="8 9" id="KW-0234">DNA repair</keyword>
<evidence type="ECO:0000313" key="14">
    <source>
        <dbReference type="Proteomes" id="UP000276443"/>
    </source>
</evidence>
<keyword evidence="14" id="KW-1185">Reference proteome</keyword>
<dbReference type="Gene3D" id="3.40.470.10">
    <property type="entry name" value="Uracil-DNA glycosylase-like domain"/>
    <property type="match status" value="1"/>
</dbReference>
<dbReference type="InterPro" id="IPR005122">
    <property type="entry name" value="Uracil-DNA_glycosylase-like"/>
</dbReference>
<keyword evidence="6 9" id="KW-0227">DNA damage</keyword>
<dbReference type="FunFam" id="3.40.470.10:FF:000001">
    <property type="entry name" value="Uracil-DNA glycosylase"/>
    <property type="match status" value="1"/>
</dbReference>
<dbReference type="InterPro" id="IPR002043">
    <property type="entry name" value="UDG_fam1"/>
</dbReference>
<evidence type="ECO:0000259" key="12">
    <source>
        <dbReference type="SMART" id="SM00986"/>
    </source>
</evidence>
<name>A0A3N5BDQ4_9BACI</name>
<comment type="function">
    <text evidence="2 9 11">Excises uracil residues from the DNA which can arise as a result of misincorporation of dUMP residues by DNA polymerase or due to deamination of cytosine.</text>
</comment>
<dbReference type="HAMAP" id="MF_00148">
    <property type="entry name" value="UDG"/>
    <property type="match status" value="1"/>
</dbReference>
<evidence type="ECO:0000256" key="9">
    <source>
        <dbReference type="HAMAP-Rule" id="MF_00148"/>
    </source>
</evidence>
<dbReference type="CDD" id="cd10027">
    <property type="entry name" value="UDG-F1-like"/>
    <property type="match status" value="1"/>
</dbReference>
<dbReference type="NCBIfam" id="NF003589">
    <property type="entry name" value="PRK05254.1-2"/>
    <property type="match status" value="1"/>
</dbReference>
<keyword evidence="7 9" id="KW-0378">Hydrolase</keyword>
<dbReference type="SMART" id="SM00986">
    <property type="entry name" value="UDG"/>
    <property type="match status" value="1"/>
</dbReference>
<feature type="active site" description="Proton acceptor" evidence="9 10">
    <location>
        <position position="63"/>
    </location>
</feature>
<accession>A0A3N5BDQ4</accession>
<sequence length="219" mass="25455">MDIHSDWKYILEDELNKPYFINLLHNVELMYQSQTCYPPKNQIFRALNETPFSETKVVILGQDPYHGADQANGLSFSVNKEQSLPPSLKNIYKELVNDLGCHFPTHGDLTHWANQGVLMLNTVLTVNQGEAHSHAHLGWQTFTNRVIEVLNERKEHLVFVLWGKHAQKNFKYLNQQKHLIIESPHPSPLSAYRGFFGSKPFTKANQFLKRHHINEIQWC</sequence>
<dbReference type="GO" id="GO:0005737">
    <property type="term" value="C:cytoplasm"/>
    <property type="evidence" value="ECO:0007669"/>
    <property type="project" value="UniProtKB-SubCell"/>
</dbReference>
<dbReference type="Pfam" id="PF03167">
    <property type="entry name" value="UDG"/>
    <property type="match status" value="1"/>
</dbReference>
<dbReference type="PANTHER" id="PTHR11264:SF0">
    <property type="entry name" value="URACIL-DNA GLYCOSYLASE"/>
    <property type="match status" value="1"/>
</dbReference>
<dbReference type="NCBIfam" id="TIGR00628">
    <property type="entry name" value="ung"/>
    <property type="match status" value="1"/>
</dbReference>
<dbReference type="EC" id="3.2.2.27" evidence="4 9"/>
<proteinExistence type="inferred from homology"/>
<protein>
    <recommendedName>
        <fullName evidence="5 9">Uracil-DNA glycosylase</fullName>
        <shortName evidence="9">UDG</shortName>
        <ecNumber evidence="4 9">3.2.2.27</ecNumber>
    </recommendedName>
</protein>
<evidence type="ECO:0000256" key="10">
    <source>
        <dbReference type="PROSITE-ProRule" id="PRU10072"/>
    </source>
</evidence>
<evidence type="ECO:0000256" key="7">
    <source>
        <dbReference type="ARBA" id="ARBA00022801"/>
    </source>
</evidence>
<dbReference type="GO" id="GO:0004844">
    <property type="term" value="F:uracil DNA N-glycosylase activity"/>
    <property type="evidence" value="ECO:0007669"/>
    <property type="project" value="UniProtKB-UniRule"/>
</dbReference>
<dbReference type="RefSeq" id="WP_124219764.1">
    <property type="nucleotide sequence ID" value="NZ_RKRF01000007.1"/>
</dbReference>
<evidence type="ECO:0000313" key="13">
    <source>
        <dbReference type="EMBL" id="RPF55824.1"/>
    </source>
</evidence>
<dbReference type="SUPFAM" id="SSF52141">
    <property type="entry name" value="Uracil-DNA glycosylase-like"/>
    <property type="match status" value="1"/>
</dbReference>
<comment type="catalytic activity">
    <reaction evidence="1 9 11">
        <text>Hydrolyzes single-stranded DNA or mismatched double-stranded DNA and polynucleotides, releasing free uracil.</text>
        <dbReference type="EC" id="3.2.2.27"/>
    </reaction>
</comment>
<dbReference type="InterPro" id="IPR036895">
    <property type="entry name" value="Uracil-DNA_glycosylase-like_sf"/>
</dbReference>
<dbReference type="OrthoDB" id="9804372at2"/>
<evidence type="ECO:0000256" key="5">
    <source>
        <dbReference type="ARBA" id="ARBA00018429"/>
    </source>
</evidence>
<dbReference type="Proteomes" id="UP000276443">
    <property type="component" value="Unassembled WGS sequence"/>
</dbReference>
<evidence type="ECO:0000256" key="2">
    <source>
        <dbReference type="ARBA" id="ARBA00002631"/>
    </source>
</evidence>
<dbReference type="PROSITE" id="PS00130">
    <property type="entry name" value="U_DNA_GLYCOSYLASE"/>
    <property type="match status" value="1"/>
</dbReference>
<keyword evidence="9" id="KW-0963">Cytoplasm</keyword>
<dbReference type="AlphaFoldDB" id="A0A3N5BDQ4"/>
<organism evidence="13 14">
    <name type="scientific">Aquisalibacillus elongatus</name>
    <dbReference type="NCBI Taxonomy" id="485577"/>
    <lineage>
        <taxon>Bacteria</taxon>
        <taxon>Bacillati</taxon>
        <taxon>Bacillota</taxon>
        <taxon>Bacilli</taxon>
        <taxon>Bacillales</taxon>
        <taxon>Bacillaceae</taxon>
        <taxon>Aquisalibacillus</taxon>
    </lineage>
</organism>
<evidence type="ECO:0000256" key="8">
    <source>
        <dbReference type="ARBA" id="ARBA00023204"/>
    </source>
</evidence>
<dbReference type="NCBIfam" id="NF003588">
    <property type="entry name" value="PRK05254.1-1"/>
    <property type="match status" value="1"/>
</dbReference>
<reference evidence="13 14" key="1">
    <citation type="submission" date="2018-11" db="EMBL/GenBank/DDBJ databases">
        <title>Genomic Encyclopedia of Type Strains, Phase IV (KMG-IV): sequencing the most valuable type-strain genomes for metagenomic binning, comparative biology and taxonomic classification.</title>
        <authorList>
            <person name="Goeker M."/>
        </authorList>
    </citation>
    <scope>NUCLEOTIDE SEQUENCE [LARGE SCALE GENOMIC DNA]</scope>
    <source>
        <strain evidence="13 14">DSM 18090</strain>
    </source>
</reference>
<evidence type="ECO:0000256" key="11">
    <source>
        <dbReference type="RuleBase" id="RU003780"/>
    </source>
</evidence>
<dbReference type="EMBL" id="RKRF01000007">
    <property type="protein sequence ID" value="RPF55824.1"/>
    <property type="molecule type" value="Genomic_DNA"/>
</dbReference>
<dbReference type="PANTHER" id="PTHR11264">
    <property type="entry name" value="URACIL-DNA GLYCOSYLASE"/>
    <property type="match status" value="1"/>
</dbReference>
<evidence type="ECO:0000256" key="1">
    <source>
        <dbReference type="ARBA" id="ARBA00001400"/>
    </source>
</evidence>
<dbReference type="NCBIfam" id="NF003592">
    <property type="entry name" value="PRK05254.1-5"/>
    <property type="match status" value="1"/>
</dbReference>
<evidence type="ECO:0000256" key="3">
    <source>
        <dbReference type="ARBA" id="ARBA00008184"/>
    </source>
</evidence>
<feature type="domain" description="Uracil-DNA glycosylase-like" evidence="12">
    <location>
        <begin position="48"/>
        <end position="208"/>
    </location>
</feature>
<comment type="caution">
    <text evidence="13">The sequence shown here is derived from an EMBL/GenBank/DDBJ whole genome shotgun (WGS) entry which is preliminary data.</text>
</comment>
<gene>
    <name evidence="9" type="primary">ung</name>
    <name evidence="13" type="ORF">EDC24_0709</name>
</gene>
<dbReference type="NCBIfam" id="NF003591">
    <property type="entry name" value="PRK05254.1-4"/>
    <property type="match status" value="1"/>
</dbReference>
<dbReference type="SMART" id="SM00987">
    <property type="entry name" value="UreE_C"/>
    <property type="match status" value="1"/>
</dbReference>
<evidence type="ECO:0000256" key="6">
    <source>
        <dbReference type="ARBA" id="ARBA00022763"/>
    </source>
</evidence>
<evidence type="ECO:0000256" key="4">
    <source>
        <dbReference type="ARBA" id="ARBA00012030"/>
    </source>
</evidence>
<dbReference type="GO" id="GO:0097510">
    <property type="term" value="P:base-excision repair, AP site formation via deaminated base removal"/>
    <property type="evidence" value="ECO:0007669"/>
    <property type="project" value="TreeGrafter"/>
</dbReference>